<protein>
    <submittedName>
        <fullName evidence="2">Uncharacterized protein</fullName>
    </submittedName>
</protein>
<sequence>MDDFFSSILYPRTTYTMKNTYHSKRCTLRLKQSSLAGCLASCPVEQLKPTRWTYRQLILLNITVRTGAYTTGKRGSLCPEYALSPLLAAARTTTFPSRDSPQNWNIKYAAYNLHRLEISAEAYEKTSRAELAFMAMSFARSVISDLAELSLLRFSMTLERFLLRHPKLGEATWYPDTVLWSPAIKSPIAKTPLLALAFIDWPTSDFAKEAAYLISLAQIKFCGDEDVESCCPRLLVTHRERAYLLEMPITRGDLKERENLPWNYSQKPSRTLVVNVVGRWNLRFEEDRVQFVSDMASIMADLEDEEDLPSDVEMLSEDEDMDVDTETEVDEP</sequence>
<accession>A0A5J5F5I0</accession>
<evidence type="ECO:0000256" key="1">
    <source>
        <dbReference type="SAM" id="MobiDB-lite"/>
    </source>
</evidence>
<gene>
    <name evidence="2" type="ORF">FN846DRAFT_1001826</name>
</gene>
<evidence type="ECO:0000313" key="2">
    <source>
        <dbReference type="EMBL" id="KAA8911307.1"/>
    </source>
</evidence>
<proteinExistence type="predicted"/>
<keyword evidence="3" id="KW-1185">Reference proteome</keyword>
<dbReference type="Proteomes" id="UP000326924">
    <property type="component" value="Unassembled WGS sequence"/>
</dbReference>
<dbReference type="AlphaFoldDB" id="A0A5J5F5I0"/>
<comment type="caution">
    <text evidence="2">The sequence shown here is derived from an EMBL/GenBank/DDBJ whole genome shotgun (WGS) entry which is preliminary data.</text>
</comment>
<evidence type="ECO:0000313" key="3">
    <source>
        <dbReference type="Proteomes" id="UP000326924"/>
    </source>
</evidence>
<feature type="region of interest" description="Disordered" evidence="1">
    <location>
        <begin position="302"/>
        <end position="332"/>
    </location>
</feature>
<dbReference type="EMBL" id="VXIS01000037">
    <property type="protein sequence ID" value="KAA8911307.1"/>
    <property type="molecule type" value="Genomic_DNA"/>
</dbReference>
<organism evidence="2 3">
    <name type="scientific">Sphaerosporella brunnea</name>
    <dbReference type="NCBI Taxonomy" id="1250544"/>
    <lineage>
        <taxon>Eukaryota</taxon>
        <taxon>Fungi</taxon>
        <taxon>Dikarya</taxon>
        <taxon>Ascomycota</taxon>
        <taxon>Pezizomycotina</taxon>
        <taxon>Pezizomycetes</taxon>
        <taxon>Pezizales</taxon>
        <taxon>Pyronemataceae</taxon>
        <taxon>Sphaerosporella</taxon>
    </lineage>
</organism>
<dbReference type="InParanoid" id="A0A5J5F5I0"/>
<name>A0A5J5F5I0_9PEZI</name>
<reference evidence="2 3" key="1">
    <citation type="submission" date="2019-09" db="EMBL/GenBank/DDBJ databases">
        <title>Draft genome of the ectomycorrhizal ascomycete Sphaerosporella brunnea.</title>
        <authorList>
            <consortium name="DOE Joint Genome Institute"/>
            <person name="Benucci G.M."/>
            <person name="Marozzi G."/>
            <person name="Antonielli L."/>
            <person name="Sanchez S."/>
            <person name="Marco P."/>
            <person name="Wang X."/>
            <person name="Falini L.B."/>
            <person name="Barry K."/>
            <person name="Haridas S."/>
            <person name="Lipzen A."/>
            <person name="Labutti K."/>
            <person name="Grigoriev I.V."/>
            <person name="Murat C."/>
            <person name="Martin F."/>
            <person name="Albertini E."/>
            <person name="Donnini D."/>
            <person name="Bonito G."/>
        </authorList>
    </citation>
    <scope>NUCLEOTIDE SEQUENCE [LARGE SCALE GENOMIC DNA]</scope>
    <source>
        <strain evidence="2 3">Sb_GMNB300</strain>
    </source>
</reference>